<reference evidence="8" key="1">
    <citation type="journal article" date="2020" name="Fungal Divers.">
        <title>Resolving the Mortierellaceae phylogeny through synthesis of multi-gene phylogenetics and phylogenomics.</title>
        <authorList>
            <person name="Vandepol N."/>
            <person name="Liber J."/>
            <person name="Desiro A."/>
            <person name="Na H."/>
            <person name="Kennedy M."/>
            <person name="Barry K."/>
            <person name="Grigoriev I.V."/>
            <person name="Miller A.N."/>
            <person name="O'Donnell K."/>
            <person name="Stajich J.E."/>
            <person name="Bonito G."/>
        </authorList>
    </citation>
    <scope>NUCLEOTIDE SEQUENCE</scope>
    <source>
        <strain evidence="8">NVP60</strain>
    </source>
</reference>
<feature type="compositionally biased region" description="Low complexity" evidence="6">
    <location>
        <begin position="135"/>
        <end position="147"/>
    </location>
</feature>
<keyword evidence="1 5" id="KW-0479">Metal-binding</keyword>
<dbReference type="PROSITE" id="PS50103">
    <property type="entry name" value="ZF_C3H1"/>
    <property type="match status" value="2"/>
</dbReference>
<dbReference type="GO" id="GO:0008270">
    <property type="term" value="F:zinc ion binding"/>
    <property type="evidence" value="ECO:0007669"/>
    <property type="project" value="UniProtKB-KW"/>
</dbReference>
<feature type="zinc finger region" description="C3H1-type" evidence="5">
    <location>
        <begin position="181"/>
        <end position="209"/>
    </location>
</feature>
<dbReference type="EMBL" id="JAAAIN010001822">
    <property type="protein sequence ID" value="KAG0299902.1"/>
    <property type="molecule type" value="Genomic_DNA"/>
</dbReference>
<dbReference type="PANTHER" id="PTHR12547">
    <property type="entry name" value="CCCH ZINC FINGER/TIS11-RELATED"/>
    <property type="match status" value="1"/>
</dbReference>
<name>A0A9P6QT85_9FUNG</name>
<dbReference type="OrthoDB" id="410307at2759"/>
<gene>
    <name evidence="8" type="ORF">BGZ97_003485</name>
</gene>
<feature type="compositionally biased region" description="Low complexity" evidence="6">
    <location>
        <begin position="519"/>
        <end position="536"/>
    </location>
</feature>
<keyword evidence="3 5" id="KW-0863">Zinc-finger</keyword>
<accession>A0A9P6QT85</accession>
<feature type="zinc finger region" description="C3H1-type" evidence="5">
    <location>
        <begin position="219"/>
        <end position="247"/>
    </location>
</feature>
<feature type="domain" description="C3H1-type" evidence="7">
    <location>
        <begin position="219"/>
        <end position="247"/>
    </location>
</feature>
<dbReference type="Pfam" id="PF00642">
    <property type="entry name" value="zf-CCCH"/>
    <property type="match status" value="2"/>
</dbReference>
<evidence type="ECO:0000256" key="1">
    <source>
        <dbReference type="ARBA" id="ARBA00022723"/>
    </source>
</evidence>
<evidence type="ECO:0000313" key="9">
    <source>
        <dbReference type="Proteomes" id="UP000823405"/>
    </source>
</evidence>
<dbReference type="PANTHER" id="PTHR12547:SF18">
    <property type="entry name" value="PROTEIN TIS11"/>
    <property type="match status" value="1"/>
</dbReference>
<evidence type="ECO:0000256" key="5">
    <source>
        <dbReference type="PROSITE-ProRule" id="PRU00723"/>
    </source>
</evidence>
<dbReference type="InterPro" id="IPR000571">
    <property type="entry name" value="Znf_CCCH"/>
</dbReference>
<organism evidence="8 9">
    <name type="scientific">Linnemannia gamsii</name>
    <dbReference type="NCBI Taxonomy" id="64522"/>
    <lineage>
        <taxon>Eukaryota</taxon>
        <taxon>Fungi</taxon>
        <taxon>Fungi incertae sedis</taxon>
        <taxon>Mucoromycota</taxon>
        <taxon>Mortierellomycotina</taxon>
        <taxon>Mortierellomycetes</taxon>
        <taxon>Mortierellales</taxon>
        <taxon>Mortierellaceae</taxon>
        <taxon>Linnemannia</taxon>
    </lineage>
</organism>
<feature type="domain" description="C3H1-type" evidence="7">
    <location>
        <begin position="181"/>
        <end position="209"/>
    </location>
</feature>
<protein>
    <recommendedName>
        <fullName evidence="7">C3H1-type domain-containing protein</fullName>
    </recommendedName>
</protein>
<dbReference type="Proteomes" id="UP000823405">
    <property type="component" value="Unassembled WGS sequence"/>
</dbReference>
<dbReference type="SUPFAM" id="SSF90229">
    <property type="entry name" value="CCCH zinc finger"/>
    <property type="match status" value="2"/>
</dbReference>
<dbReference type="SMART" id="SM00356">
    <property type="entry name" value="ZnF_C3H1"/>
    <property type="match status" value="2"/>
</dbReference>
<keyword evidence="9" id="KW-1185">Reference proteome</keyword>
<evidence type="ECO:0000256" key="6">
    <source>
        <dbReference type="SAM" id="MobiDB-lite"/>
    </source>
</evidence>
<evidence type="ECO:0000256" key="2">
    <source>
        <dbReference type="ARBA" id="ARBA00022737"/>
    </source>
</evidence>
<dbReference type="InterPro" id="IPR036855">
    <property type="entry name" value="Znf_CCCH_sf"/>
</dbReference>
<feature type="compositionally biased region" description="Polar residues" evidence="6">
    <location>
        <begin position="496"/>
        <end position="518"/>
    </location>
</feature>
<evidence type="ECO:0000256" key="4">
    <source>
        <dbReference type="ARBA" id="ARBA00022833"/>
    </source>
</evidence>
<comment type="caution">
    <text evidence="8">The sequence shown here is derived from an EMBL/GenBank/DDBJ whole genome shotgun (WGS) entry which is preliminary data.</text>
</comment>
<dbReference type="InterPro" id="IPR045877">
    <property type="entry name" value="ZFP36-like"/>
</dbReference>
<proteinExistence type="predicted"/>
<keyword evidence="4 5" id="KW-0862">Zinc</keyword>
<evidence type="ECO:0000256" key="3">
    <source>
        <dbReference type="ARBA" id="ARBA00022771"/>
    </source>
</evidence>
<sequence>MDYFSNPLFNHHHQHQQYLPHHIPRATGPLRQQPPARLTLAAPYPVAVPEISTRLIGATKPLNSELGIASSTDTAMDLGSNVSVLFSVNPPSPVESELCPDDQEAIVRTWCTAGPSTEQLLGEDRYHASSDIHEGSATSAAGTSSATAGGGNNNGDSLSSGKRVLRGPRRGSSENNKKAELYKTELCISVHSGLVCKYGENCQFAHSVAELQHVNRHPRYKTQLCTSFQSQGFCKYNERCTFIHRPEEARVPLSPSLFRKTPAQAPLPSSNPNQPEGVAVPTNVPNQIPTQVLSQFPHQVLAQMLSQNSLNNQHQPWNTVLSSSSHPNSGTVTPAHQLADHSKMDRARAMSDPCISTYMDGPPGLQQVPRMGGLEHGLFYEESMGMNMVGMANPTTSQCPQRVFTTPMSNDPNEFIHQGPQQQSTPLSVRRQRRMGICYPPPGFPTDGGHPAQHRDIFDLLPHYNEHGMFDPDLAAAAVRPVGPVRPPWMTPSSIWQPLNHNLTPGDNSSSTTDANINQVQTQDQRSQSQSQSQALPGPPQQGTPVDVECDDEWIAKLGRYISTSQNDFEI</sequence>
<evidence type="ECO:0000313" key="8">
    <source>
        <dbReference type="EMBL" id="KAG0299902.1"/>
    </source>
</evidence>
<dbReference type="GO" id="GO:0003729">
    <property type="term" value="F:mRNA binding"/>
    <property type="evidence" value="ECO:0007669"/>
    <property type="project" value="InterPro"/>
</dbReference>
<feature type="region of interest" description="Disordered" evidence="6">
    <location>
        <begin position="132"/>
        <end position="176"/>
    </location>
</feature>
<feature type="region of interest" description="Disordered" evidence="6">
    <location>
        <begin position="496"/>
        <end position="549"/>
    </location>
</feature>
<dbReference type="Gene3D" id="4.10.1000.10">
    <property type="entry name" value="Zinc finger, CCCH-type"/>
    <property type="match status" value="2"/>
</dbReference>
<evidence type="ECO:0000259" key="7">
    <source>
        <dbReference type="PROSITE" id="PS50103"/>
    </source>
</evidence>
<keyword evidence="2" id="KW-0677">Repeat</keyword>
<dbReference type="AlphaFoldDB" id="A0A9P6QT85"/>